<dbReference type="GO" id="GO:0004514">
    <property type="term" value="F:nicotinate-nucleotide diphosphorylase (carboxylating) activity"/>
    <property type="evidence" value="ECO:0007669"/>
    <property type="project" value="UniProtKB-EC"/>
</dbReference>
<dbReference type="FunFam" id="3.90.1170.20:FF:000003">
    <property type="entry name" value="Nicotinate-nucleotide pyrophosphorylase [carboxylating]"/>
    <property type="match status" value="1"/>
</dbReference>
<protein>
    <recommendedName>
        <fullName evidence="6 12">Nicotinate-nucleotide pyrophosphorylase [carboxylating]</fullName>
        <ecNumber evidence="5 12">2.4.2.19</ecNumber>
    </recommendedName>
    <alternativeName>
        <fullName evidence="10 12">Quinolinate phosphoribosyltransferase [decarboxylating]</fullName>
    </alternativeName>
</protein>
<dbReference type="CDD" id="cd01572">
    <property type="entry name" value="QPRTase"/>
    <property type="match status" value="1"/>
</dbReference>
<accession>A0A9P6NKT0</accession>
<dbReference type="Gene3D" id="3.20.20.70">
    <property type="entry name" value="Aldolase class I"/>
    <property type="match status" value="1"/>
</dbReference>
<dbReference type="InterPro" id="IPR004393">
    <property type="entry name" value="NadC"/>
</dbReference>
<evidence type="ECO:0000256" key="12">
    <source>
        <dbReference type="PIRNR" id="PIRNR006250"/>
    </source>
</evidence>
<dbReference type="Proteomes" id="UP000886653">
    <property type="component" value="Unassembled WGS sequence"/>
</dbReference>
<dbReference type="FunFam" id="3.20.20.70:FF:000090">
    <property type="entry name" value="Nicotinate-nucleotide pyrophosphorylase [carboxylating]"/>
    <property type="match status" value="1"/>
</dbReference>
<comment type="caution">
    <text evidence="15">The sequence shown here is derived from an EMBL/GenBank/DDBJ whole genome shotgun (WGS) entry which is preliminary data.</text>
</comment>
<feature type="domain" description="Quinolinate phosphoribosyl transferase N-terminal" evidence="14">
    <location>
        <begin position="40"/>
        <end position="115"/>
    </location>
</feature>
<evidence type="ECO:0000256" key="8">
    <source>
        <dbReference type="ARBA" id="ARBA00022676"/>
    </source>
</evidence>
<feature type="domain" description="Quinolinate phosphoribosyl transferase C-terminal" evidence="13">
    <location>
        <begin position="117"/>
        <end position="291"/>
    </location>
</feature>
<dbReference type="GO" id="GO:0005737">
    <property type="term" value="C:cytoplasm"/>
    <property type="evidence" value="ECO:0007669"/>
    <property type="project" value="TreeGrafter"/>
</dbReference>
<sequence>MECGQFGNPAHLLPPSWKAVVTSWLAEDTPSFDYGGFVVGETESEAILLGKAPGIVAGVPFVDEVFAQLGCTVSWKVKEGDEIDGRRTEVAMVHGKARCLLLGERVALNVLARCSGIATRSRNLVKLARAASFRGLVAGTRKTTPGFRLVEKYGMLIGGIDPHRYDLSSMVMLKDNHVWSKGSIPKAVSAARSVCGFSLRIDVEVRNEAEAIEAIEAGADVVMLDNFEPAEVKSSARRLKDKYAGTQHRFLIEVSGGLTEQNLSSHLCNDVDIYSTSSVHQGTPIIDFSLKIIPANGT</sequence>
<dbReference type="OrthoDB" id="10067394at2759"/>
<dbReference type="Gene3D" id="3.90.1170.20">
    <property type="entry name" value="Quinolinate phosphoribosyl transferase, N-terminal domain"/>
    <property type="match status" value="1"/>
</dbReference>
<name>A0A9P6NKT0_9BASI</name>
<evidence type="ECO:0000256" key="10">
    <source>
        <dbReference type="ARBA" id="ARBA00033102"/>
    </source>
</evidence>
<comment type="similarity">
    <text evidence="3 12">Belongs to the NadC/ModD family.</text>
</comment>
<dbReference type="InterPro" id="IPR027277">
    <property type="entry name" value="NadC/ModD"/>
</dbReference>
<dbReference type="PIRSF" id="PIRSF006250">
    <property type="entry name" value="NadC_ModD"/>
    <property type="match status" value="1"/>
</dbReference>
<dbReference type="Pfam" id="PF01729">
    <property type="entry name" value="QRPTase_C"/>
    <property type="match status" value="1"/>
</dbReference>
<dbReference type="GO" id="GO:0009435">
    <property type="term" value="P:NAD+ biosynthetic process"/>
    <property type="evidence" value="ECO:0007669"/>
    <property type="project" value="InterPro"/>
</dbReference>
<evidence type="ECO:0000259" key="13">
    <source>
        <dbReference type="Pfam" id="PF01729"/>
    </source>
</evidence>
<evidence type="ECO:0000256" key="6">
    <source>
        <dbReference type="ARBA" id="ARBA00020990"/>
    </source>
</evidence>
<keyword evidence="16" id="KW-1185">Reference proteome</keyword>
<dbReference type="NCBIfam" id="TIGR00078">
    <property type="entry name" value="nadC"/>
    <property type="match status" value="1"/>
</dbReference>
<dbReference type="GO" id="GO:0034213">
    <property type="term" value="P:quinolinate catabolic process"/>
    <property type="evidence" value="ECO:0007669"/>
    <property type="project" value="TreeGrafter"/>
</dbReference>
<evidence type="ECO:0000256" key="2">
    <source>
        <dbReference type="ARBA" id="ARBA00004893"/>
    </source>
</evidence>
<keyword evidence="9 12" id="KW-0808">Transferase</keyword>
<dbReference type="PANTHER" id="PTHR32179:SF3">
    <property type="entry name" value="NICOTINATE-NUCLEOTIDE PYROPHOSPHORYLASE [CARBOXYLATING]"/>
    <property type="match status" value="1"/>
</dbReference>
<comment type="function">
    <text evidence="1 12">Involved in the catabolism of quinolinic acid (QA).</text>
</comment>
<dbReference type="InterPro" id="IPR022412">
    <property type="entry name" value="Quinolinate_PRibosylTrfase_N"/>
</dbReference>
<keyword evidence="7 12" id="KW-0662">Pyridine nucleotide biosynthesis</keyword>
<dbReference type="InterPro" id="IPR013785">
    <property type="entry name" value="Aldolase_TIM"/>
</dbReference>
<proteinExistence type="inferred from homology"/>
<gene>
    <name evidence="15" type="ORF">CROQUDRAFT_654199</name>
</gene>
<comment type="catalytic activity">
    <reaction evidence="11 12">
        <text>nicotinate beta-D-ribonucleotide + CO2 + diphosphate = quinolinate + 5-phospho-alpha-D-ribose 1-diphosphate + 2 H(+)</text>
        <dbReference type="Rhea" id="RHEA:12733"/>
        <dbReference type="ChEBI" id="CHEBI:15378"/>
        <dbReference type="ChEBI" id="CHEBI:16526"/>
        <dbReference type="ChEBI" id="CHEBI:29959"/>
        <dbReference type="ChEBI" id="CHEBI:33019"/>
        <dbReference type="ChEBI" id="CHEBI:57502"/>
        <dbReference type="ChEBI" id="CHEBI:58017"/>
        <dbReference type="EC" id="2.4.2.19"/>
    </reaction>
</comment>
<evidence type="ECO:0000256" key="11">
    <source>
        <dbReference type="ARBA" id="ARBA00047445"/>
    </source>
</evidence>
<evidence type="ECO:0000259" key="14">
    <source>
        <dbReference type="Pfam" id="PF02749"/>
    </source>
</evidence>
<evidence type="ECO:0000256" key="1">
    <source>
        <dbReference type="ARBA" id="ARBA00003237"/>
    </source>
</evidence>
<evidence type="ECO:0000256" key="4">
    <source>
        <dbReference type="ARBA" id="ARBA00011218"/>
    </source>
</evidence>
<dbReference type="SUPFAM" id="SSF51690">
    <property type="entry name" value="Nicotinate/Quinolinate PRTase C-terminal domain-like"/>
    <property type="match status" value="1"/>
</dbReference>
<evidence type="ECO:0000256" key="5">
    <source>
        <dbReference type="ARBA" id="ARBA00011944"/>
    </source>
</evidence>
<evidence type="ECO:0000313" key="15">
    <source>
        <dbReference type="EMBL" id="KAG0148856.1"/>
    </source>
</evidence>
<comment type="pathway">
    <text evidence="2 12">Cofactor biosynthesis; NAD(+) biosynthesis; nicotinate D-ribonucleotide from quinolinate: step 1/1.</text>
</comment>
<comment type="subunit">
    <text evidence="4 12">Hexamer formed by 3 homodimers.</text>
</comment>
<keyword evidence="8 12" id="KW-0328">Glycosyltransferase</keyword>
<dbReference type="AlphaFoldDB" id="A0A9P6NKT0"/>
<reference evidence="15" key="1">
    <citation type="submission" date="2013-11" db="EMBL/GenBank/DDBJ databases">
        <title>Genome sequence of the fusiform rust pathogen reveals effectors for host alternation and coevolution with pine.</title>
        <authorList>
            <consortium name="DOE Joint Genome Institute"/>
            <person name="Smith K."/>
            <person name="Pendleton A."/>
            <person name="Kubisiak T."/>
            <person name="Anderson C."/>
            <person name="Salamov A."/>
            <person name="Aerts A."/>
            <person name="Riley R."/>
            <person name="Clum A."/>
            <person name="Lindquist E."/>
            <person name="Ence D."/>
            <person name="Campbell M."/>
            <person name="Kronenberg Z."/>
            <person name="Feau N."/>
            <person name="Dhillon B."/>
            <person name="Hamelin R."/>
            <person name="Burleigh J."/>
            <person name="Smith J."/>
            <person name="Yandell M."/>
            <person name="Nelson C."/>
            <person name="Grigoriev I."/>
            <person name="Davis J."/>
        </authorList>
    </citation>
    <scope>NUCLEOTIDE SEQUENCE</scope>
    <source>
        <strain evidence="15">G11</strain>
    </source>
</reference>
<dbReference type="SUPFAM" id="SSF54675">
    <property type="entry name" value="Nicotinate/Quinolinate PRTase N-terminal domain-like"/>
    <property type="match status" value="1"/>
</dbReference>
<evidence type="ECO:0000256" key="3">
    <source>
        <dbReference type="ARBA" id="ARBA00009400"/>
    </source>
</evidence>
<dbReference type="EC" id="2.4.2.19" evidence="5 12"/>
<dbReference type="InterPro" id="IPR036068">
    <property type="entry name" value="Nicotinate_pribotase-like_C"/>
</dbReference>
<dbReference type="PANTHER" id="PTHR32179">
    <property type="entry name" value="NICOTINATE-NUCLEOTIDE PYROPHOSPHORYLASE [CARBOXYLATING]"/>
    <property type="match status" value="1"/>
</dbReference>
<evidence type="ECO:0000313" key="16">
    <source>
        <dbReference type="Proteomes" id="UP000886653"/>
    </source>
</evidence>
<evidence type="ECO:0000256" key="7">
    <source>
        <dbReference type="ARBA" id="ARBA00022642"/>
    </source>
</evidence>
<dbReference type="InterPro" id="IPR037128">
    <property type="entry name" value="Quinolinate_PRibosylTase_N_sf"/>
</dbReference>
<evidence type="ECO:0000256" key="9">
    <source>
        <dbReference type="ARBA" id="ARBA00022679"/>
    </source>
</evidence>
<organism evidence="15 16">
    <name type="scientific">Cronartium quercuum f. sp. fusiforme G11</name>
    <dbReference type="NCBI Taxonomy" id="708437"/>
    <lineage>
        <taxon>Eukaryota</taxon>
        <taxon>Fungi</taxon>
        <taxon>Dikarya</taxon>
        <taxon>Basidiomycota</taxon>
        <taxon>Pucciniomycotina</taxon>
        <taxon>Pucciniomycetes</taxon>
        <taxon>Pucciniales</taxon>
        <taxon>Coleosporiaceae</taxon>
        <taxon>Cronartium</taxon>
    </lineage>
</organism>
<dbReference type="Pfam" id="PF02749">
    <property type="entry name" value="QRPTase_N"/>
    <property type="match status" value="1"/>
</dbReference>
<dbReference type="InterPro" id="IPR002638">
    <property type="entry name" value="Quinolinate_PRibosylTrfase_C"/>
</dbReference>
<dbReference type="EMBL" id="MU167232">
    <property type="protein sequence ID" value="KAG0148856.1"/>
    <property type="molecule type" value="Genomic_DNA"/>
</dbReference>